<organism evidence="9 10">
    <name type="scientific">Candidatus Doudnabacteria bacterium RIFCSPHIGHO2_01_52_17</name>
    <dbReference type="NCBI Taxonomy" id="1817820"/>
    <lineage>
        <taxon>Bacteria</taxon>
        <taxon>Candidatus Doudnaibacteriota</taxon>
    </lineage>
</organism>
<keyword evidence="4" id="KW-1015">Disulfide bond</keyword>
<dbReference type="PANTHER" id="PTHR13887">
    <property type="entry name" value="GLUTATHIONE S-TRANSFERASE KAPPA"/>
    <property type="match status" value="1"/>
</dbReference>
<dbReference type="PANTHER" id="PTHR13887:SF14">
    <property type="entry name" value="DISULFIDE BOND FORMATION PROTEIN D"/>
    <property type="match status" value="1"/>
</dbReference>
<dbReference type="GO" id="GO:0016491">
    <property type="term" value="F:oxidoreductase activity"/>
    <property type="evidence" value="ECO:0007669"/>
    <property type="project" value="UniProtKB-KW"/>
</dbReference>
<evidence type="ECO:0000256" key="2">
    <source>
        <dbReference type="ARBA" id="ARBA00022729"/>
    </source>
</evidence>
<dbReference type="InterPro" id="IPR012336">
    <property type="entry name" value="Thioredoxin-like_fold"/>
</dbReference>
<feature type="compositionally biased region" description="Polar residues" evidence="6">
    <location>
        <begin position="1"/>
        <end position="10"/>
    </location>
</feature>
<gene>
    <name evidence="9" type="ORF">A3K06_01995</name>
</gene>
<dbReference type="PROSITE" id="PS51352">
    <property type="entry name" value="THIOREDOXIN_2"/>
    <property type="match status" value="1"/>
</dbReference>
<evidence type="ECO:0000259" key="8">
    <source>
        <dbReference type="PROSITE" id="PS51352"/>
    </source>
</evidence>
<keyword evidence="3" id="KW-0560">Oxidoreductase</keyword>
<dbReference type="AlphaFoldDB" id="A0A1F5NEB4"/>
<evidence type="ECO:0000313" key="9">
    <source>
        <dbReference type="EMBL" id="OGE76031.1"/>
    </source>
</evidence>
<evidence type="ECO:0000313" key="10">
    <source>
        <dbReference type="Proteomes" id="UP000176547"/>
    </source>
</evidence>
<protein>
    <recommendedName>
        <fullName evidence="8">Thioredoxin domain-containing protein</fullName>
    </recommendedName>
</protein>
<keyword evidence="7" id="KW-0472">Membrane</keyword>
<proteinExistence type="inferred from homology"/>
<evidence type="ECO:0000256" key="4">
    <source>
        <dbReference type="ARBA" id="ARBA00023157"/>
    </source>
</evidence>
<dbReference type="InterPro" id="IPR036249">
    <property type="entry name" value="Thioredoxin-like_sf"/>
</dbReference>
<comment type="similarity">
    <text evidence="1">Belongs to the thioredoxin family. DsbA subfamily.</text>
</comment>
<evidence type="ECO:0000256" key="5">
    <source>
        <dbReference type="ARBA" id="ARBA00023284"/>
    </source>
</evidence>
<keyword evidence="7" id="KW-0812">Transmembrane</keyword>
<accession>A0A1F5NEB4</accession>
<sequence length="273" mass="29381">MAKSENSTAASKRPVRRGVVRRKTVSAPPAAPVESAQGLAAFQPGDRGFLQKYGTPFSILLGAAIIAAGIYFSKNPFSFSAADPASAPNRMEVSADDDPVLGAANAPVTIIEFSDFQCPYCRQFWRDTLPQIKTNYIDKGLAKLVYRDFPLTNIHPSAQVAAEAGECADSQGKFWQFHDAVFARQDEQGATTIAFTAEDVKSWGAEAGLSATTFNECIDSASNRAEVLKDFQDGVAAGVGGTPTFFVNGIAVEGALPYIQFQQLLDQELRRVE</sequence>
<evidence type="ECO:0000256" key="1">
    <source>
        <dbReference type="ARBA" id="ARBA00005791"/>
    </source>
</evidence>
<feature type="domain" description="Thioredoxin" evidence="8">
    <location>
        <begin position="81"/>
        <end position="270"/>
    </location>
</feature>
<dbReference type="Gene3D" id="3.40.30.10">
    <property type="entry name" value="Glutaredoxin"/>
    <property type="match status" value="1"/>
</dbReference>
<feature type="transmembrane region" description="Helical" evidence="7">
    <location>
        <begin position="53"/>
        <end position="72"/>
    </location>
</feature>
<evidence type="ECO:0000256" key="3">
    <source>
        <dbReference type="ARBA" id="ARBA00023002"/>
    </source>
</evidence>
<keyword evidence="5" id="KW-0676">Redox-active center</keyword>
<reference evidence="9 10" key="1">
    <citation type="journal article" date="2016" name="Nat. Commun.">
        <title>Thousands of microbial genomes shed light on interconnected biogeochemical processes in an aquifer system.</title>
        <authorList>
            <person name="Anantharaman K."/>
            <person name="Brown C.T."/>
            <person name="Hug L.A."/>
            <person name="Sharon I."/>
            <person name="Castelle C.J."/>
            <person name="Probst A.J."/>
            <person name="Thomas B.C."/>
            <person name="Singh A."/>
            <person name="Wilkins M.J."/>
            <person name="Karaoz U."/>
            <person name="Brodie E.L."/>
            <person name="Williams K.H."/>
            <person name="Hubbard S.S."/>
            <person name="Banfield J.F."/>
        </authorList>
    </citation>
    <scope>NUCLEOTIDE SEQUENCE [LARGE SCALE GENOMIC DNA]</scope>
</reference>
<name>A0A1F5NEB4_9BACT</name>
<dbReference type="SUPFAM" id="SSF52833">
    <property type="entry name" value="Thioredoxin-like"/>
    <property type="match status" value="1"/>
</dbReference>
<keyword evidence="7" id="KW-1133">Transmembrane helix</keyword>
<feature type="region of interest" description="Disordered" evidence="6">
    <location>
        <begin position="1"/>
        <end position="31"/>
    </location>
</feature>
<evidence type="ECO:0000256" key="7">
    <source>
        <dbReference type="SAM" id="Phobius"/>
    </source>
</evidence>
<feature type="compositionally biased region" description="Basic residues" evidence="6">
    <location>
        <begin position="13"/>
        <end position="24"/>
    </location>
</feature>
<dbReference type="InterPro" id="IPR013766">
    <property type="entry name" value="Thioredoxin_domain"/>
</dbReference>
<comment type="caution">
    <text evidence="9">The sequence shown here is derived from an EMBL/GenBank/DDBJ whole genome shotgun (WGS) entry which is preliminary data.</text>
</comment>
<dbReference type="EMBL" id="MFEG01000019">
    <property type="protein sequence ID" value="OGE76031.1"/>
    <property type="molecule type" value="Genomic_DNA"/>
</dbReference>
<evidence type="ECO:0000256" key="6">
    <source>
        <dbReference type="SAM" id="MobiDB-lite"/>
    </source>
</evidence>
<dbReference type="Pfam" id="PF13462">
    <property type="entry name" value="Thioredoxin_4"/>
    <property type="match status" value="1"/>
</dbReference>
<dbReference type="Proteomes" id="UP000176547">
    <property type="component" value="Unassembled WGS sequence"/>
</dbReference>
<keyword evidence="2" id="KW-0732">Signal</keyword>